<evidence type="ECO:0000313" key="6">
    <source>
        <dbReference type="Proteomes" id="UP000001542"/>
    </source>
</evidence>
<name>A2EQW7_TRIV3</name>
<organism evidence="5 6">
    <name type="scientific">Trichomonas vaginalis (strain ATCC PRA-98 / G3)</name>
    <dbReference type="NCBI Taxonomy" id="412133"/>
    <lineage>
        <taxon>Eukaryota</taxon>
        <taxon>Metamonada</taxon>
        <taxon>Parabasalia</taxon>
        <taxon>Trichomonadida</taxon>
        <taxon>Trichomonadidae</taxon>
        <taxon>Trichomonas</taxon>
    </lineage>
</organism>
<reference evidence="5" key="2">
    <citation type="journal article" date="2007" name="Science">
        <title>Draft genome sequence of the sexually transmitted pathogen Trichomonas vaginalis.</title>
        <authorList>
            <person name="Carlton J.M."/>
            <person name="Hirt R.P."/>
            <person name="Silva J.C."/>
            <person name="Delcher A.L."/>
            <person name="Schatz M."/>
            <person name="Zhao Q."/>
            <person name="Wortman J.R."/>
            <person name="Bidwell S.L."/>
            <person name="Alsmark U.C.M."/>
            <person name="Besteiro S."/>
            <person name="Sicheritz-Ponten T."/>
            <person name="Noel C.J."/>
            <person name="Dacks J.B."/>
            <person name="Foster P.G."/>
            <person name="Simillion C."/>
            <person name="Van de Peer Y."/>
            <person name="Miranda-Saavedra D."/>
            <person name="Barton G.J."/>
            <person name="Westrop G.D."/>
            <person name="Mueller S."/>
            <person name="Dessi D."/>
            <person name="Fiori P.L."/>
            <person name="Ren Q."/>
            <person name="Paulsen I."/>
            <person name="Zhang H."/>
            <person name="Bastida-Corcuera F.D."/>
            <person name="Simoes-Barbosa A."/>
            <person name="Brown M.T."/>
            <person name="Hayes R.D."/>
            <person name="Mukherjee M."/>
            <person name="Okumura C.Y."/>
            <person name="Schneider R."/>
            <person name="Smith A.J."/>
            <person name="Vanacova S."/>
            <person name="Villalvazo M."/>
            <person name="Haas B.J."/>
            <person name="Pertea M."/>
            <person name="Feldblyum T.V."/>
            <person name="Utterback T.R."/>
            <person name="Shu C.L."/>
            <person name="Osoegawa K."/>
            <person name="de Jong P.J."/>
            <person name="Hrdy I."/>
            <person name="Horvathova L."/>
            <person name="Zubacova Z."/>
            <person name="Dolezal P."/>
            <person name="Malik S.B."/>
            <person name="Logsdon J.M. Jr."/>
            <person name="Henze K."/>
            <person name="Gupta A."/>
            <person name="Wang C.C."/>
            <person name="Dunne R.L."/>
            <person name="Upcroft J.A."/>
            <person name="Upcroft P."/>
            <person name="White O."/>
            <person name="Salzberg S.L."/>
            <person name="Tang P."/>
            <person name="Chiu C.-H."/>
            <person name="Lee Y.-S."/>
            <person name="Embley T.M."/>
            <person name="Coombs G.H."/>
            <person name="Mottram J.C."/>
            <person name="Tachezy J."/>
            <person name="Fraser-Liggett C.M."/>
            <person name="Johnson P.J."/>
        </authorList>
    </citation>
    <scope>NUCLEOTIDE SEQUENCE [LARGE SCALE GENOMIC DNA]</scope>
    <source>
        <strain evidence="5">G3</strain>
    </source>
</reference>
<feature type="region of interest" description="Disordered" evidence="4">
    <location>
        <begin position="437"/>
        <end position="468"/>
    </location>
</feature>
<protein>
    <submittedName>
        <fullName evidence="5">Leucine Rich Repeat family protein</fullName>
    </submittedName>
</protein>
<dbReference type="eggNOG" id="KOG0531">
    <property type="taxonomic scope" value="Eukaryota"/>
</dbReference>
<feature type="coiled-coil region" evidence="3">
    <location>
        <begin position="484"/>
        <end position="535"/>
    </location>
</feature>
<dbReference type="Pfam" id="PF13855">
    <property type="entry name" value="LRR_8"/>
    <property type="match status" value="1"/>
</dbReference>
<dbReference type="Proteomes" id="UP000001542">
    <property type="component" value="Unassembled WGS sequence"/>
</dbReference>
<dbReference type="AlphaFoldDB" id="A2EQW7"/>
<dbReference type="PROSITE" id="PS51450">
    <property type="entry name" value="LRR"/>
    <property type="match status" value="2"/>
</dbReference>
<proteinExistence type="predicted"/>
<accession>A2EQW7</accession>
<evidence type="ECO:0000313" key="5">
    <source>
        <dbReference type="EMBL" id="EAY04941.1"/>
    </source>
</evidence>
<evidence type="ECO:0000256" key="4">
    <source>
        <dbReference type="SAM" id="MobiDB-lite"/>
    </source>
</evidence>
<evidence type="ECO:0000256" key="2">
    <source>
        <dbReference type="ARBA" id="ARBA00022737"/>
    </source>
</evidence>
<dbReference type="PANTHER" id="PTHR46652:SF7">
    <property type="entry name" value="LEUCINE-RICH REPEAT AND IQ DOMAIN-CONTAINING PROTEIN 1"/>
    <property type="match status" value="1"/>
</dbReference>
<dbReference type="InterPro" id="IPR032675">
    <property type="entry name" value="LRR_dom_sf"/>
</dbReference>
<dbReference type="Gene3D" id="3.80.10.10">
    <property type="entry name" value="Ribonuclease Inhibitor"/>
    <property type="match status" value="3"/>
</dbReference>
<dbReference type="GO" id="GO:0005737">
    <property type="term" value="C:cytoplasm"/>
    <property type="evidence" value="ECO:0000318"/>
    <property type="project" value="GO_Central"/>
</dbReference>
<dbReference type="STRING" id="5722.A2EQW7"/>
<keyword evidence="6" id="KW-1185">Reference proteome</keyword>
<dbReference type="VEuPathDB" id="TrichDB:TVAG_039930"/>
<dbReference type="EMBL" id="DS113461">
    <property type="protein sequence ID" value="EAY04941.1"/>
    <property type="molecule type" value="Genomic_DNA"/>
</dbReference>
<dbReference type="InterPro" id="IPR050836">
    <property type="entry name" value="SDS22/Internalin_LRR"/>
</dbReference>
<sequence length="882" mass="101698">MISSLNISDFTEEESFDEENIVDIRESGLKTFQEIDKFCKTDEIQVLKVSNNKIPTLERKFFQKFSTIKFLDISGNLISNINGLDLLPNLVLLDISKNQITSLNGIDSNTKLRRILASKNQIQEIRLENVMPYLVVLDLHKNCIEHLDFGHNFPSLKELYVGDCKLKSLDGINNFPLLKHFQGSNNEITVVNLINHPNLEDINLEGCLISSFLPFQGCQSLIHINLSNNPIDETGFNSIYPIKTIRSIKLNFSKIANANFIAKLFPNIEAVDISGCCIKDANGFADLLTKSKKLRLLDTRWNPVCKNLYADEDLSKGQKIYESNEQYDNEHPMKKHLRHIYRNKILSTNESLTILDGIKVDSNVLYSESSYFYEEEEKSEKIINQKVVEIKEKEDESVEKQYEEEESDKDAQITDNLADDEESLSISLIVPTYSTVGTQAESHSSQTIVEKTPESPKKSKLTQQEAAPSLEIEAIDDNTKEEFIKKLKIQNEHLESELNQYKKFNEELQSKLDAKVDVKEELQQLRESTEIKEKQIGSQIDSIESSYIKPHRQTQNTDKSQTYSKLLDALTQQNAILVHELRKMRHKTTKKYPTYKEVVEIVDFLLGGNSKMIHRMKERSRKKEEESKLMKLAKKLEEQNELMRFAISQQKTHVHHHNHSYRLNPISESSYQSREYEYDVPEVPKHKTNQQYVLKSSQKSIPSDFNPSIYEAVGDIEICERKIFGSFRQPLDSQYPVSLDPNCKESKLLLMWSQFAINYSISKVNVIKAANTEKFIEAEYRSKQLKLFLVPCEDPPLFFDGFFPKTIVAFRKFRSKPKISTFLVICYDDEEAIFSKKPPQPSDEPILRQRKVKSVNFVNGGCDTLLILDTKKIIPLYSLTVN</sequence>
<dbReference type="SMR" id="A2EQW7"/>
<evidence type="ECO:0000256" key="1">
    <source>
        <dbReference type="ARBA" id="ARBA00022614"/>
    </source>
</evidence>
<dbReference type="KEGG" id="tva:4762803"/>
<feature type="coiled-coil region" evidence="3">
    <location>
        <begin position="619"/>
        <end position="649"/>
    </location>
</feature>
<evidence type="ECO:0000256" key="3">
    <source>
        <dbReference type="SAM" id="Coils"/>
    </source>
</evidence>
<dbReference type="SUPFAM" id="SSF52058">
    <property type="entry name" value="L domain-like"/>
    <property type="match status" value="1"/>
</dbReference>
<feature type="compositionally biased region" description="Polar residues" evidence="4">
    <location>
        <begin position="437"/>
        <end position="449"/>
    </location>
</feature>
<dbReference type="SMART" id="SM00365">
    <property type="entry name" value="LRR_SD22"/>
    <property type="match status" value="3"/>
</dbReference>
<keyword evidence="3" id="KW-0175">Coiled coil</keyword>
<gene>
    <name evidence="5" type="ORF">TVAG_039930</name>
</gene>
<dbReference type="RefSeq" id="XP_001317164.1">
    <property type="nucleotide sequence ID" value="XM_001317129.1"/>
</dbReference>
<dbReference type="InterPro" id="IPR001611">
    <property type="entry name" value="Leu-rich_rpt"/>
</dbReference>
<dbReference type="InParanoid" id="A2EQW7"/>
<keyword evidence="2" id="KW-0677">Repeat</keyword>
<dbReference type="VEuPathDB" id="TrichDB:TVAGG3_0693850"/>
<dbReference type="OrthoDB" id="271226at2759"/>
<reference evidence="5" key="1">
    <citation type="submission" date="2006-10" db="EMBL/GenBank/DDBJ databases">
        <authorList>
            <person name="Amadeo P."/>
            <person name="Zhao Q."/>
            <person name="Wortman J."/>
            <person name="Fraser-Liggett C."/>
            <person name="Carlton J."/>
        </authorList>
    </citation>
    <scope>NUCLEOTIDE SEQUENCE</scope>
    <source>
        <strain evidence="5">G3</strain>
    </source>
</reference>
<dbReference type="PANTHER" id="PTHR46652">
    <property type="entry name" value="LEUCINE-RICH REPEAT AND IQ DOMAIN-CONTAINING PROTEIN 1-RELATED"/>
    <property type="match status" value="1"/>
</dbReference>
<keyword evidence="1" id="KW-0433">Leucine-rich repeat</keyword>